<dbReference type="EMBL" id="CP049811">
    <property type="protein sequence ID" value="QIK41334.1"/>
    <property type="molecule type" value="Genomic_DNA"/>
</dbReference>
<dbReference type="KEGG" id="mon:G8E03_11465"/>
<keyword evidence="3" id="KW-1185">Reference proteome</keyword>
<name>A0A6G7VMV4_9RHOB</name>
<dbReference type="RefSeq" id="WP_166191908.1">
    <property type="nucleotide sequence ID" value="NZ_CP049811.1"/>
</dbReference>
<organism evidence="2 3">
    <name type="scientific">Pontivivens nitratireducens</name>
    <dbReference type="NCBI Taxonomy" id="2758038"/>
    <lineage>
        <taxon>Bacteria</taxon>
        <taxon>Pseudomonadati</taxon>
        <taxon>Pseudomonadota</taxon>
        <taxon>Alphaproteobacteria</taxon>
        <taxon>Rhodobacterales</taxon>
        <taxon>Paracoccaceae</taxon>
        <taxon>Pontivivens</taxon>
    </lineage>
</organism>
<dbReference type="Proteomes" id="UP000500791">
    <property type="component" value="Chromosome"/>
</dbReference>
<evidence type="ECO:0000313" key="2">
    <source>
        <dbReference type="EMBL" id="QIK41334.1"/>
    </source>
</evidence>
<sequence>MKFLFAGVSGLALLATSPAYAVLTPADVTDRLEAMAALADGAIQYDLETREDGSVVLRDILILGPDDEPLLRQTQGEIVFAPILNDDFEVDVQGLEALSFDLMEDGVQISEVSITHDDYTYQMRGSAELVESVYMVSRATVDMSNDGVAGMPTFTASLIGEGITSETVSNFARSEGSMSTRIERVTTESLTSQAQAGVSTRALSVYEDTIYQAEWAGMPLAERLAGLRAEEIPPVLKQDSFAVSGTSGQTRSASEMTNRGGTTILTDASTGASAFNAELKEGQLTAQISGEGLAVTLAGTALPFPKASVSLAGLDTSLSIPVMVEKGTANGAYSLRLDQLSVSDNVWNMVDPQGQLSRDPADLVLDLAFGGQFEDGLFAQMSEIEQDISRLKFESLDVDEVSLSAIGVDLVADGAFTFDNSQGETVPQGSMNAEVSGLDGVIETLAGMGVLPPEIMMSARMMMGLMLVPGDRPDTYTSVIDVAPDGTVSANGVPLQ</sequence>
<evidence type="ECO:0000313" key="3">
    <source>
        <dbReference type="Proteomes" id="UP000500791"/>
    </source>
</evidence>
<dbReference type="AlphaFoldDB" id="A0A6G7VMV4"/>
<reference evidence="2 3" key="1">
    <citation type="submission" date="2020-03" db="EMBL/GenBank/DDBJ databases">
        <title>Complete genome sequence of Monaibacterium sp. ALG8 with diverse plasmids.</title>
        <authorList>
            <person name="Sun C."/>
        </authorList>
    </citation>
    <scope>NUCLEOTIDE SEQUENCE [LARGE SCALE GENOMIC DNA]</scope>
    <source>
        <strain evidence="2 3">ALG8</strain>
    </source>
</reference>
<evidence type="ECO:0000256" key="1">
    <source>
        <dbReference type="SAM" id="SignalP"/>
    </source>
</evidence>
<protein>
    <submittedName>
        <fullName evidence="2">DUF2125 domain-containing protein</fullName>
    </submittedName>
</protein>
<feature type="chain" id="PRO_5026156087" evidence="1">
    <location>
        <begin position="22"/>
        <end position="496"/>
    </location>
</feature>
<feature type="signal peptide" evidence="1">
    <location>
        <begin position="1"/>
        <end position="21"/>
    </location>
</feature>
<keyword evidence="1" id="KW-0732">Signal</keyword>
<gene>
    <name evidence="2" type="ORF">G8E03_11465</name>
</gene>
<accession>A0A6G7VMV4</accession>
<proteinExistence type="predicted"/>